<comment type="caution">
    <text evidence="1">The sequence shown here is derived from an EMBL/GenBank/DDBJ whole genome shotgun (WGS) entry which is preliminary data.</text>
</comment>
<evidence type="ECO:0000313" key="1">
    <source>
        <dbReference type="EMBL" id="EEI85890.1"/>
    </source>
</evidence>
<organism evidence="1 2">
    <name type="scientific">Anaerococcus lactolyticus ATCC 51172</name>
    <dbReference type="NCBI Taxonomy" id="525254"/>
    <lineage>
        <taxon>Bacteria</taxon>
        <taxon>Bacillati</taxon>
        <taxon>Bacillota</taxon>
        <taxon>Tissierellia</taxon>
        <taxon>Tissierellales</taxon>
        <taxon>Peptoniphilaceae</taxon>
        <taxon>Anaerococcus</taxon>
    </lineage>
</organism>
<dbReference type="EMBL" id="ABYO01000244">
    <property type="protein sequence ID" value="EEI85890.1"/>
    <property type="molecule type" value="Genomic_DNA"/>
</dbReference>
<evidence type="ECO:0000313" key="2">
    <source>
        <dbReference type="Proteomes" id="UP000005984"/>
    </source>
</evidence>
<accession>C2BGP4</accession>
<dbReference type="Proteomes" id="UP000005984">
    <property type="component" value="Unassembled WGS sequence"/>
</dbReference>
<dbReference type="HOGENOM" id="CLU_2614252_0_0_9"/>
<name>C2BGP4_9FIRM</name>
<protein>
    <submittedName>
        <fullName evidence="1">Uncharacterized protein</fullName>
    </submittedName>
</protein>
<dbReference type="AlphaFoldDB" id="C2BGP4"/>
<reference evidence="1 2" key="1">
    <citation type="submission" date="2008-10" db="EMBL/GenBank/DDBJ databases">
        <authorList>
            <person name="Qin X."/>
            <person name="Bachman B."/>
            <person name="Battles P."/>
            <person name="Bell A."/>
            <person name="Bess C."/>
            <person name="Bickham C."/>
            <person name="Chaboub L."/>
            <person name="Chen D."/>
            <person name="Coyle M."/>
            <person name="Deiros D.R."/>
            <person name="Dinh H."/>
            <person name="Forbes L."/>
            <person name="Fowler G."/>
            <person name="Francisco L."/>
            <person name="Fu Q."/>
            <person name="Gubbala S."/>
            <person name="Hale W."/>
            <person name="Han Y."/>
            <person name="Hemphill L."/>
            <person name="Highlander S.K."/>
            <person name="Hirani K."/>
            <person name="Hogues M."/>
            <person name="Jackson L."/>
            <person name="Jakkamsetti A."/>
            <person name="Javaid M."/>
            <person name="Jiang H."/>
            <person name="Korchina V."/>
            <person name="Kovar C."/>
            <person name="Lara F."/>
            <person name="Lee S."/>
            <person name="Mata R."/>
            <person name="Mathew T."/>
            <person name="Moen C."/>
            <person name="Morales K."/>
            <person name="Munidasa M."/>
            <person name="Nazareth L."/>
            <person name="Ngo R."/>
            <person name="Nguyen L."/>
            <person name="Okwuonu G."/>
            <person name="Ongeri F."/>
            <person name="Patil S."/>
            <person name="Petrosino J."/>
            <person name="Pham C."/>
            <person name="Pham P."/>
            <person name="Pu L.-L."/>
            <person name="Puazo M."/>
            <person name="Raj R."/>
            <person name="Reid J."/>
            <person name="Rouhana J."/>
            <person name="Saada N."/>
            <person name="Shang Y."/>
            <person name="Simmons D."/>
            <person name="Thornton R."/>
            <person name="Warren J."/>
            <person name="Weissenberger G."/>
            <person name="Zhang J."/>
            <person name="Zhang L."/>
            <person name="Zhou C."/>
            <person name="Zhu D."/>
            <person name="Muzny D."/>
            <person name="Worley K."/>
            <person name="Gibbs R."/>
        </authorList>
    </citation>
    <scope>NUCLEOTIDE SEQUENCE [LARGE SCALE GENOMIC DNA]</scope>
    <source>
        <strain evidence="1 2">ATCC 51172</strain>
    </source>
</reference>
<proteinExistence type="predicted"/>
<gene>
    <name evidence="1" type="ORF">HMPREF0072_1514</name>
</gene>
<sequence length="78" mass="8716">MTKFSFSYYSPLYFLSVSLKISARIFSQKGLRLAFRAGGPAAYRVGVLWDIPSGPSYKWFDLLCLRAFALCALLLALA</sequence>
<keyword evidence="2" id="KW-1185">Reference proteome</keyword>